<protein>
    <submittedName>
        <fullName evidence="2">Uncharacterized protein</fullName>
    </submittedName>
</protein>
<sequence>MNDNRKTAATPSDKFSCFFQTDASKPKPKAPRPKPKVDKQTEPKTAQKPARASKTPLKTKSPVVIEDSEGSGDEETREEQAVTPVRRLIRTKRAATQDLTPATKRLKSVELLVESTFDDEPAGEASPELTTRSPVPVQRHAVACRECIEKWRTNPSWVCEMAESGKRPCLSCEADGVECSDDMLEESRMDVQRVHEMAHRHRLGLAVNPEEWRTGLSGVLSSLQTFNAWQRARAASLQVKRVAAEVERHMREERAENKALKEALEEEKGLREKLEGRVKAMQAQLNGLQGAKDGGDEDGWEDEVDDGGAEEGDVGEDQDAGSEE</sequence>
<evidence type="ECO:0000313" key="3">
    <source>
        <dbReference type="Proteomes" id="UP000544095"/>
    </source>
</evidence>
<feature type="region of interest" description="Disordered" evidence="1">
    <location>
        <begin position="281"/>
        <end position="324"/>
    </location>
</feature>
<gene>
    <name evidence="2" type="ORF">FPANT_7526</name>
</gene>
<name>A0A8H5L2X8_9HYPO</name>
<feature type="compositionally biased region" description="Acidic residues" evidence="1">
    <location>
        <begin position="295"/>
        <end position="324"/>
    </location>
</feature>
<dbReference type="AlphaFoldDB" id="A0A8H5L2X8"/>
<evidence type="ECO:0000256" key="1">
    <source>
        <dbReference type="SAM" id="MobiDB-lite"/>
    </source>
</evidence>
<keyword evidence="3" id="KW-1185">Reference proteome</keyword>
<feature type="region of interest" description="Disordered" evidence="1">
    <location>
        <begin position="1"/>
        <end position="84"/>
    </location>
</feature>
<dbReference type="EMBL" id="JAAOAR010000370">
    <property type="protein sequence ID" value="KAF5585359.1"/>
    <property type="molecule type" value="Genomic_DNA"/>
</dbReference>
<reference evidence="2 3" key="1">
    <citation type="submission" date="2020-05" db="EMBL/GenBank/DDBJ databases">
        <title>Identification and distribution of gene clusters putatively required for synthesis of sphingolipid metabolism inhibitors in phylogenetically diverse species of the filamentous fungus Fusarium.</title>
        <authorList>
            <person name="Kim H.-S."/>
            <person name="Busman M."/>
            <person name="Brown D.W."/>
            <person name="Divon H."/>
            <person name="Uhlig S."/>
            <person name="Proctor R.H."/>
        </authorList>
    </citation>
    <scope>NUCLEOTIDE SEQUENCE [LARGE SCALE GENOMIC DNA]</scope>
    <source>
        <strain evidence="2 3">NRRL 25211</strain>
    </source>
</reference>
<accession>A0A8H5L2X8</accession>
<dbReference type="Proteomes" id="UP000544095">
    <property type="component" value="Unassembled WGS sequence"/>
</dbReference>
<organism evidence="2 3">
    <name type="scientific">Fusarium pseudoanthophilum</name>
    <dbReference type="NCBI Taxonomy" id="48495"/>
    <lineage>
        <taxon>Eukaryota</taxon>
        <taxon>Fungi</taxon>
        <taxon>Dikarya</taxon>
        <taxon>Ascomycota</taxon>
        <taxon>Pezizomycotina</taxon>
        <taxon>Sordariomycetes</taxon>
        <taxon>Hypocreomycetidae</taxon>
        <taxon>Hypocreales</taxon>
        <taxon>Nectriaceae</taxon>
        <taxon>Fusarium</taxon>
        <taxon>Fusarium fujikuroi species complex</taxon>
    </lineage>
</organism>
<comment type="caution">
    <text evidence="2">The sequence shown here is derived from an EMBL/GenBank/DDBJ whole genome shotgun (WGS) entry which is preliminary data.</text>
</comment>
<evidence type="ECO:0000313" key="2">
    <source>
        <dbReference type="EMBL" id="KAF5585359.1"/>
    </source>
</evidence>
<proteinExistence type="predicted"/>
<feature type="compositionally biased region" description="Acidic residues" evidence="1">
    <location>
        <begin position="66"/>
        <end position="77"/>
    </location>
</feature>